<dbReference type="Pfam" id="PF06985">
    <property type="entry name" value="HET"/>
    <property type="match status" value="1"/>
</dbReference>
<dbReference type="PANTHER" id="PTHR10622:SF12">
    <property type="entry name" value="HET DOMAIN-CONTAINING PROTEIN"/>
    <property type="match status" value="1"/>
</dbReference>
<proteinExistence type="predicted"/>
<dbReference type="PANTHER" id="PTHR10622">
    <property type="entry name" value="HET DOMAIN-CONTAINING PROTEIN"/>
    <property type="match status" value="1"/>
</dbReference>
<reference evidence="3" key="2">
    <citation type="submission" date="2015-01" db="EMBL/GenBank/DDBJ databases">
        <title>Evolutionary Origins and Diversification of the Mycorrhizal Mutualists.</title>
        <authorList>
            <consortium name="DOE Joint Genome Institute"/>
            <consortium name="Mycorrhizal Genomics Consortium"/>
            <person name="Kohler A."/>
            <person name="Kuo A."/>
            <person name="Nagy L.G."/>
            <person name="Floudas D."/>
            <person name="Copeland A."/>
            <person name="Barry K.W."/>
            <person name="Cichocki N."/>
            <person name="Veneault-Fourrey C."/>
            <person name="LaButti K."/>
            <person name="Lindquist E.A."/>
            <person name="Lipzen A."/>
            <person name="Lundell T."/>
            <person name="Morin E."/>
            <person name="Murat C."/>
            <person name="Riley R."/>
            <person name="Ohm R."/>
            <person name="Sun H."/>
            <person name="Tunlid A."/>
            <person name="Henrissat B."/>
            <person name="Grigoriev I.V."/>
            <person name="Hibbett D.S."/>
            <person name="Martin F."/>
        </authorList>
    </citation>
    <scope>NUCLEOTIDE SEQUENCE [LARGE SCALE GENOMIC DNA]</scope>
    <source>
        <strain evidence="3">Foug A</strain>
    </source>
</reference>
<dbReference type="Proteomes" id="UP000053989">
    <property type="component" value="Unassembled WGS sequence"/>
</dbReference>
<evidence type="ECO:0000259" key="1">
    <source>
        <dbReference type="Pfam" id="PF06985"/>
    </source>
</evidence>
<dbReference type="EMBL" id="KN822063">
    <property type="protein sequence ID" value="KIM60295.1"/>
    <property type="molecule type" value="Genomic_DNA"/>
</dbReference>
<feature type="domain" description="Heterokaryon incompatibility" evidence="1">
    <location>
        <begin position="37"/>
        <end position="141"/>
    </location>
</feature>
<dbReference type="STRING" id="1036808.A0A0C3DHW7"/>
<protein>
    <recommendedName>
        <fullName evidence="1">Heterokaryon incompatibility domain-containing protein</fullName>
    </recommendedName>
</protein>
<dbReference type="InterPro" id="IPR010730">
    <property type="entry name" value="HET"/>
</dbReference>
<dbReference type="OrthoDB" id="2682353at2759"/>
<keyword evidence="3" id="KW-1185">Reference proteome</keyword>
<evidence type="ECO:0000313" key="2">
    <source>
        <dbReference type="EMBL" id="KIM60295.1"/>
    </source>
</evidence>
<organism evidence="2 3">
    <name type="scientific">Scleroderma citrinum Foug A</name>
    <dbReference type="NCBI Taxonomy" id="1036808"/>
    <lineage>
        <taxon>Eukaryota</taxon>
        <taxon>Fungi</taxon>
        <taxon>Dikarya</taxon>
        <taxon>Basidiomycota</taxon>
        <taxon>Agaricomycotina</taxon>
        <taxon>Agaricomycetes</taxon>
        <taxon>Agaricomycetidae</taxon>
        <taxon>Boletales</taxon>
        <taxon>Sclerodermatineae</taxon>
        <taxon>Sclerodermataceae</taxon>
        <taxon>Scleroderma</taxon>
    </lineage>
</organism>
<dbReference type="AlphaFoldDB" id="A0A0C3DHW7"/>
<reference evidence="2 3" key="1">
    <citation type="submission" date="2014-04" db="EMBL/GenBank/DDBJ databases">
        <authorList>
            <consortium name="DOE Joint Genome Institute"/>
            <person name="Kuo A."/>
            <person name="Kohler A."/>
            <person name="Nagy L.G."/>
            <person name="Floudas D."/>
            <person name="Copeland A."/>
            <person name="Barry K.W."/>
            <person name="Cichocki N."/>
            <person name="Veneault-Fourrey C."/>
            <person name="LaButti K."/>
            <person name="Lindquist E.A."/>
            <person name="Lipzen A."/>
            <person name="Lundell T."/>
            <person name="Morin E."/>
            <person name="Murat C."/>
            <person name="Sun H."/>
            <person name="Tunlid A."/>
            <person name="Henrissat B."/>
            <person name="Grigoriev I.V."/>
            <person name="Hibbett D.S."/>
            <person name="Martin F."/>
            <person name="Nordberg H.P."/>
            <person name="Cantor M.N."/>
            <person name="Hua S.X."/>
        </authorList>
    </citation>
    <scope>NUCLEOTIDE SEQUENCE [LARGE SCALE GENOMIC DNA]</scope>
    <source>
        <strain evidence="2 3">Foug A</strain>
    </source>
</reference>
<sequence length="225" mass="26093">MRLINVKTVLQIESGNIDPEVDVLVDLNGAELSKAKYAILSHCWGTVKEEVQFKEMYKLARMEQVTRDQIMKRSGYQKILKSCQQASRDDLWWLWADTCCIDKRSSSELSEAINSMYRWYENSEQCYAYLHDIDQSSLPADRDDDIFGVYNGWPKWFSRGWTLQELVAPTVIYFFNRKWECIGDKKNLAPTLTKITRIPGSVLEKGLASKRPSVARIISWAAYEV</sequence>
<dbReference type="InParanoid" id="A0A0C3DHW7"/>
<accession>A0A0C3DHW7</accession>
<dbReference type="HOGENOM" id="CLU_000288_138_0_1"/>
<gene>
    <name evidence="2" type="ORF">SCLCIDRAFT_1216898</name>
</gene>
<evidence type="ECO:0000313" key="3">
    <source>
        <dbReference type="Proteomes" id="UP000053989"/>
    </source>
</evidence>
<name>A0A0C3DHW7_9AGAM</name>